<dbReference type="PANTHER" id="PTHR48106">
    <property type="entry name" value="QUINONE OXIDOREDUCTASE PIG3-RELATED"/>
    <property type="match status" value="1"/>
</dbReference>
<gene>
    <name evidence="4" type="ORF">LENED_011403</name>
</gene>
<dbReference type="GO" id="GO:0070402">
    <property type="term" value="F:NADPH binding"/>
    <property type="evidence" value="ECO:0007669"/>
    <property type="project" value="TreeGrafter"/>
</dbReference>
<reference evidence="4 5" key="2">
    <citation type="submission" date="2017-02" db="EMBL/GenBank/DDBJ databases">
        <title>A genome survey and senescence transcriptome analysis in Lentinula edodes.</title>
        <authorList>
            <person name="Sakamoto Y."/>
            <person name="Nakade K."/>
            <person name="Sato S."/>
            <person name="Yoshida Y."/>
            <person name="Miyazaki K."/>
            <person name="Natsume S."/>
            <person name="Konno N."/>
        </authorList>
    </citation>
    <scope>NUCLEOTIDE SEQUENCE [LARGE SCALE GENOMIC DNA]</scope>
    <source>
        <strain evidence="4 5">NBRC 111202</strain>
    </source>
</reference>
<dbReference type="NCBIfam" id="TIGR02824">
    <property type="entry name" value="quinone_pig3"/>
    <property type="match status" value="1"/>
</dbReference>
<reference evidence="4 5" key="1">
    <citation type="submission" date="2016-08" db="EMBL/GenBank/DDBJ databases">
        <authorList>
            <consortium name="Lentinula edodes genome sequencing consortium"/>
            <person name="Sakamoto Y."/>
            <person name="Nakade K."/>
            <person name="Sato S."/>
            <person name="Yoshida Y."/>
            <person name="Miyazaki K."/>
            <person name="Natsume S."/>
            <person name="Konno N."/>
        </authorList>
    </citation>
    <scope>NUCLEOTIDE SEQUENCE [LARGE SCALE GENOMIC DNA]</scope>
    <source>
        <strain evidence="4 5">NBRC 111202</strain>
    </source>
</reference>
<dbReference type="EMBL" id="BDGU01001052">
    <property type="protein sequence ID" value="GAW09258.1"/>
    <property type="molecule type" value="Genomic_DNA"/>
</dbReference>
<keyword evidence="5" id="KW-1185">Reference proteome</keyword>
<dbReference type="Pfam" id="PF08240">
    <property type="entry name" value="ADH_N"/>
    <property type="match status" value="1"/>
</dbReference>
<dbReference type="InterPro" id="IPR013154">
    <property type="entry name" value="ADH-like_N"/>
</dbReference>
<evidence type="ECO:0000313" key="5">
    <source>
        <dbReference type="Proteomes" id="UP000188533"/>
    </source>
</evidence>
<dbReference type="AlphaFoldDB" id="A0A1Q3EPX6"/>
<keyword evidence="1" id="KW-0521">NADP</keyword>
<dbReference type="Gene3D" id="3.40.50.720">
    <property type="entry name" value="NAD(P)-binding Rossmann-like Domain"/>
    <property type="match status" value="1"/>
</dbReference>
<dbReference type="SUPFAM" id="SSF51735">
    <property type="entry name" value="NAD(P)-binding Rossmann-fold domains"/>
    <property type="match status" value="1"/>
</dbReference>
<organism evidence="4 5">
    <name type="scientific">Lentinula edodes</name>
    <name type="common">Shiitake mushroom</name>
    <name type="synonym">Lentinus edodes</name>
    <dbReference type="NCBI Taxonomy" id="5353"/>
    <lineage>
        <taxon>Eukaryota</taxon>
        <taxon>Fungi</taxon>
        <taxon>Dikarya</taxon>
        <taxon>Basidiomycota</taxon>
        <taxon>Agaricomycotina</taxon>
        <taxon>Agaricomycetes</taxon>
        <taxon>Agaricomycetidae</taxon>
        <taxon>Agaricales</taxon>
        <taxon>Marasmiineae</taxon>
        <taxon>Omphalotaceae</taxon>
        <taxon>Lentinula</taxon>
    </lineage>
</organism>
<dbReference type="InterPro" id="IPR036291">
    <property type="entry name" value="NAD(P)-bd_dom_sf"/>
</dbReference>
<evidence type="ECO:0000259" key="3">
    <source>
        <dbReference type="SMART" id="SM00829"/>
    </source>
</evidence>
<dbReference type="Pfam" id="PF00107">
    <property type="entry name" value="ADH_zinc_N"/>
    <property type="match status" value="1"/>
</dbReference>
<dbReference type="InterPro" id="IPR013149">
    <property type="entry name" value="ADH-like_C"/>
</dbReference>
<dbReference type="GO" id="GO:0016651">
    <property type="term" value="F:oxidoreductase activity, acting on NAD(P)H"/>
    <property type="evidence" value="ECO:0007669"/>
    <property type="project" value="TreeGrafter"/>
</dbReference>
<dbReference type="Proteomes" id="UP000188533">
    <property type="component" value="Unassembled WGS sequence"/>
</dbReference>
<dbReference type="CDD" id="cd05276">
    <property type="entry name" value="p53_inducible_oxidoreductase"/>
    <property type="match status" value="1"/>
</dbReference>
<dbReference type="InterPro" id="IPR014189">
    <property type="entry name" value="Quinone_OxRdtase_PIG3"/>
</dbReference>
<evidence type="ECO:0000313" key="4">
    <source>
        <dbReference type="EMBL" id="GAW09258.1"/>
    </source>
</evidence>
<evidence type="ECO:0000256" key="2">
    <source>
        <dbReference type="ARBA" id="ARBA00023002"/>
    </source>
</evidence>
<proteinExistence type="predicted"/>
<name>A0A1Q3EPX6_LENED</name>
<dbReference type="InterPro" id="IPR011032">
    <property type="entry name" value="GroES-like_sf"/>
</dbReference>
<accession>A0A1Q3EPX6</accession>
<dbReference type="InterPro" id="IPR020843">
    <property type="entry name" value="ER"/>
</dbReference>
<dbReference type="STRING" id="5353.A0A1Q3EPX6"/>
<dbReference type="PANTHER" id="PTHR48106:SF18">
    <property type="entry name" value="QUINONE OXIDOREDUCTASE PIG3"/>
    <property type="match status" value="1"/>
</dbReference>
<keyword evidence="2" id="KW-0560">Oxidoreductase</keyword>
<dbReference type="Gene3D" id="3.90.180.10">
    <property type="entry name" value="Medium-chain alcohol dehydrogenases, catalytic domain"/>
    <property type="match status" value="1"/>
</dbReference>
<comment type="caution">
    <text evidence="4">The sequence shown here is derived from an EMBL/GenBank/DDBJ whole genome shotgun (WGS) entry which is preliminary data.</text>
</comment>
<feature type="domain" description="Enoyl reductase (ER)" evidence="3">
    <location>
        <begin position="11"/>
        <end position="332"/>
    </location>
</feature>
<dbReference type="SUPFAM" id="SSF50129">
    <property type="entry name" value="GroES-like"/>
    <property type="match status" value="1"/>
</dbReference>
<dbReference type="SMART" id="SM00829">
    <property type="entry name" value="PKS_ER"/>
    <property type="match status" value="1"/>
</dbReference>
<sequence length="335" mass="36698">MLAILVKDGKGPIDNLYLGEAPTPDPKYGQVIVKIKAFGLNRMDILQRKGNYPVPPGASDILGVEFSGTVSTLGEGVTKFKMNDEVFGIAGGGAYAEYITVQETHLFLKPSHLSWTDAASIPEVFLTAYQALVVYGEMKEGENVLVHAAASGVGIAAIQLARVRGAKTVISTASTKEKLDWLVNIPNGATNGVNYKTQNFAEEVKKITNNKGVDVVIDFVGQNHWNKNIESMAMDGRMTMLALLSGAKVSEFELTPLLYKRLRIQGSTLRSRTMAYQADLIRRFTDDFLELITGEDGQGPIKTYIHKVYSWKNIQDAHRDMEGNQTIGKLVAVVD</sequence>
<evidence type="ECO:0000256" key="1">
    <source>
        <dbReference type="ARBA" id="ARBA00022857"/>
    </source>
</evidence>
<protein>
    <submittedName>
        <fullName evidence="4">Quinone oxidoreductase</fullName>
    </submittedName>
</protein>